<dbReference type="InterPro" id="IPR044660">
    <property type="entry name" value="IBH1-like"/>
</dbReference>
<evidence type="ECO:0000256" key="3">
    <source>
        <dbReference type="ARBA" id="ARBA00023163"/>
    </source>
</evidence>
<dbReference type="PANTHER" id="PTHR33124:SF9">
    <property type="entry name" value="TRANSCRIPTION FACTOR"/>
    <property type="match status" value="1"/>
</dbReference>
<accession>A0AAQ3KHM7</accession>
<comment type="subcellular location">
    <subcellularLocation>
        <location evidence="1">Nucleus</location>
    </subcellularLocation>
</comment>
<protein>
    <recommendedName>
        <fullName evidence="8">BHLH domain-containing protein</fullName>
    </recommendedName>
</protein>
<dbReference type="Proteomes" id="UP001327560">
    <property type="component" value="Chromosome 5"/>
</dbReference>
<name>A0AAQ3KHM7_9LILI</name>
<evidence type="ECO:0000256" key="1">
    <source>
        <dbReference type="ARBA" id="ARBA00004123"/>
    </source>
</evidence>
<reference evidence="6 7" key="1">
    <citation type="submission" date="2023-10" db="EMBL/GenBank/DDBJ databases">
        <title>Chromosome-scale genome assembly provides insights into flower coloration mechanisms of Canna indica.</title>
        <authorList>
            <person name="Li C."/>
        </authorList>
    </citation>
    <scope>NUCLEOTIDE SEQUENCE [LARGE SCALE GENOMIC DNA]</scope>
    <source>
        <tissue evidence="6">Flower</tissue>
    </source>
</reference>
<dbReference type="CDD" id="cd11444">
    <property type="entry name" value="bHLH_AtIBH1_like"/>
    <property type="match status" value="1"/>
</dbReference>
<feature type="compositionally biased region" description="Low complexity" evidence="5">
    <location>
        <begin position="11"/>
        <end position="36"/>
    </location>
</feature>
<dbReference type="GO" id="GO:0005634">
    <property type="term" value="C:nucleus"/>
    <property type="evidence" value="ECO:0007669"/>
    <property type="project" value="UniProtKB-SubCell"/>
</dbReference>
<keyword evidence="2" id="KW-0805">Transcription regulation</keyword>
<feature type="region of interest" description="Disordered" evidence="5">
    <location>
        <begin position="1"/>
        <end position="58"/>
    </location>
</feature>
<evidence type="ECO:0000256" key="2">
    <source>
        <dbReference type="ARBA" id="ARBA00023015"/>
    </source>
</evidence>
<keyword evidence="3" id="KW-0804">Transcription</keyword>
<evidence type="ECO:0000256" key="5">
    <source>
        <dbReference type="SAM" id="MobiDB-lite"/>
    </source>
</evidence>
<dbReference type="EMBL" id="CP136894">
    <property type="protein sequence ID" value="WOL06542.1"/>
    <property type="molecule type" value="Genomic_DNA"/>
</dbReference>
<evidence type="ECO:0000256" key="4">
    <source>
        <dbReference type="ARBA" id="ARBA00023242"/>
    </source>
</evidence>
<dbReference type="PANTHER" id="PTHR33124">
    <property type="entry name" value="TRANSCRIPTION FACTOR IBH1-LIKE 1"/>
    <property type="match status" value="1"/>
</dbReference>
<gene>
    <name evidence="6" type="ORF">Cni_G15276</name>
</gene>
<evidence type="ECO:0008006" key="8">
    <source>
        <dbReference type="Google" id="ProtNLM"/>
    </source>
</evidence>
<dbReference type="GO" id="GO:0006355">
    <property type="term" value="P:regulation of DNA-templated transcription"/>
    <property type="evidence" value="ECO:0007669"/>
    <property type="project" value="InterPro"/>
</dbReference>
<keyword evidence="4" id="KW-0539">Nucleus</keyword>
<organism evidence="6 7">
    <name type="scientific">Canna indica</name>
    <name type="common">Indian-shot</name>
    <dbReference type="NCBI Taxonomy" id="4628"/>
    <lineage>
        <taxon>Eukaryota</taxon>
        <taxon>Viridiplantae</taxon>
        <taxon>Streptophyta</taxon>
        <taxon>Embryophyta</taxon>
        <taxon>Tracheophyta</taxon>
        <taxon>Spermatophyta</taxon>
        <taxon>Magnoliopsida</taxon>
        <taxon>Liliopsida</taxon>
        <taxon>Zingiberales</taxon>
        <taxon>Cannaceae</taxon>
        <taxon>Canna</taxon>
    </lineage>
</organism>
<evidence type="ECO:0000313" key="7">
    <source>
        <dbReference type="Proteomes" id="UP001327560"/>
    </source>
</evidence>
<dbReference type="AlphaFoldDB" id="A0AAQ3KHM7"/>
<keyword evidence="7" id="KW-1185">Reference proteome</keyword>
<dbReference type="InterPro" id="IPR044549">
    <property type="entry name" value="bHLH_AtIBH1-like"/>
</dbReference>
<proteinExistence type="predicted"/>
<sequence>MDGRQRRELQAPSCRGSRRAAAAPPSSSLCGSAGAAPRGGGASHGSAEKARHAVLAGHSVQRKVRELRRLVPGGTEMPAEQLFLHTADYIHRLRLQVQVLRALSELCTP</sequence>
<evidence type="ECO:0000313" key="6">
    <source>
        <dbReference type="EMBL" id="WOL06542.1"/>
    </source>
</evidence>